<dbReference type="PATRIC" id="fig|1555112.3.peg.3355"/>
<evidence type="ECO:0000313" key="2">
    <source>
        <dbReference type="EMBL" id="BAS29133.1"/>
    </source>
</evidence>
<keyword evidence="3" id="KW-1185">Reference proteome</keyword>
<gene>
    <name evidence="2" type="ORF">LIP_3320</name>
</gene>
<protein>
    <submittedName>
        <fullName evidence="2">Uncharacterized protein</fullName>
    </submittedName>
</protein>
<evidence type="ECO:0000256" key="1">
    <source>
        <dbReference type="SAM" id="Phobius"/>
    </source>
</evidence>
<dbReference type="KEGG" id="lpil:LIP_3320"/>
<keyword evidence="1" id="KW-0812">Transmembrane</keyword>
<evidence type="ECO:0000313" key="3">
    <source>
        <dbReference type="Proteomes" id="UP000065807"/>
    </source>
</evidence>
<keyword evidence="1" id="KW-1133">Transmembrane helix</keyword>
<organism evidence="2 3">
    <name type="scientific">Limnochorda pilosa</name>
    <dbReference type="NCBI Taxonomy" id="1555112"/>
    <lineage>
        <taxon>Bacteria</taxon>
        <taxon>Bacillati</taxon>
        <taxon>Bacillota</taxon>
        <taxon>Limnochordia</taxon>
        <taxon>Limnochordales</taxon>
        <taxon>Limnochordaceae</taxon>
        <taxon>Limnochorda</taxon>
    </lineage>
</organism>
<feature type="transmembrane region" description="Helical" evidence="1">
    <location>
        <begin position="6"/>
        <end position="23"/>
    </location>
</feature>
<proteinExistence type="predicted"/>
<accession>A0A0K2SPS3</accession>
<dbReference type="RefSeq" id="WP_068140497.1">
    <property type="nucleotide sequence ID" value="NZ_AP014924.1"/>
</dbReference>
<keyword evidence="1" id="KW-0472">Membrane</keyword>
<dbReference type="Proteomes" id="UP000065807">
    <property type="component" value="Chromosome"/>
</dbReference>
<dbReference type="EMBL" id="AP014924">
    <property type="protein sequence ID" value="BAS29133.1"/>
    <property type="molecule type" value="Genomic_DNA"/>
</dbReference>
<dbReference type="STRING" id="1555112.LIP_3320"/>
<reference evidence="3" key="2">
    <citation type="journal article" date="2016" name="Int. J. Syst. Evol. Microbiol.">
        <title>Complete genome sequence and cell structure of Limnochorda pilosa, a Gram-negative spore-former within the phylum Firmicutes.</title>
        <authorList>
            <person name="Watanabe M."/>
            <person name="Kojima H."/>
            <person name="Fukui M."/>
        </authorList>
    </citation>
    <scope>NUCLEOTIDE SEQUENCE [LARGE SCALE GENOMIC DNA]</scope>
    <source>
        <strain evidence="3">HC45</strain>
    </source>
</reference>
<sequence>MSTPFLTFVILLAGVTFLFYRWGRRRNTEIAERSARELEEALRPEDQSYTWIGGLIGYRVDYRVRRGELNRVEATLTMLPRHSLLYLPFSWIIRRSDALYLLFRPNVPLRGRGHLILLDHGSAPRVDRPEDLRVEELRLGRHRFRLLYGSDAAAAFLRRVAEHAFGPAGAGPAATSRPEAPVVRHLSINAEEGALYCRMIPVPGRIRPAVERLAAALAGSEE</sequence>
<reference evidence="3" key="1">
    <citation type="submission" date="2015-07" db="EMBL/GenBank/DDBJ databases">
        <title>Complete genome sequence and phylogenetic analysis of Limnochorda pilosa.</title>
        <authorList>
            <person name="Watanabe M."/>
            <person name="Kojima H."/>
            <person name="Fukui M."/>
        </authorList>
    </citation>
    <scope>NUCLEOTIDE SEQUENCE [LARGE SCALE GENOMIC DNA]</scope>
    <source>
        <strain evidence="3">HC45</strain>
    </source>
</reference>
<dbReference type="AlphaFoldDB" id="A0A0K2SPS3"/>
<dbReference type="OrthoDB" id="368396at2"/>
<name>A0A0K2SPS3_LIMPI</name>